<evidence type="ECO:0008006" key="3">
    <source>
        <dbReference type="Google" id="ProtNLM"/>
    </source>
</evidence>
<dbReference type="Gene3D" id="1.25.40.10">
    <property type="entry name" value="Tetratricopeptide repeat domain"/>
    <property type="match status" value="1"/>
</dbReference>
<dbReference type="AlphaFoldDB" id="F4XTR2"/>
<evidence type="ECO:0000313" key="2">
    <source>
        <dbReference type="Proteomes" id="UP000003959"/>
    </source>
</evidence>
<dbReference type="RefSeq" id="WP_008185697.1">
    <property type="nucleotide sequence ID" value="NZ_MKZR01000001.1"/>
</dbReference>
<dbReference type="HOGENOM" id="CLU_1169613_0_0_3"/>
<dbReference type="eggNOG" id="COG0457">
    <property type="taxonomic scope" value="Bacteria"/>
</dbReference>
<dbReference type="Proteomes" id="UP000003959">
    <property type="component" value="Unassembled WGS sequence"/>
</dbReference>
<accession>F4XTR2</accession>
<reference evidence="2" key="1">
    <citation type="journal article" date="2011" name="Proc. Natl. Acad. Sci. U.S.A.">
        <title>Genomic insights into the physiology and ecology of the marine filamentous cyanobacterium Lyngbya majuscula.</title>
        <authorList>
            <person name="Jones A.C."/>
            <person name="Monroe E.A."/>
            <person name="Podell S."/>
            <person name="Hess W.R."/>
            <person name="Klages S."/>
            <person name="Esquenazi E."/>
            <person name="Niessen S."/>
            <person name="Hoover H."/>
            <person name="Rothmann M."/>
            <person name="Lasken R.S."/>
            <person name="Yates J.R.III."/>
            <person name="Reinhardt R."/>
            <person name="Kube M."/>
            <person name="Burkart M.D."/>
            <person name="Allen E.E."/>
            <person name="Dorrestein P.C."/>
            <person name="Gerwick W.H."/>
            <person name="Gerwick L."/>
        </authorList>
    </citation>
    <scope>NUCLEOTIDE SEQUENCE [LARGE SCALE GENOMIC DNA]</scope>
    <source>
        <strain evidence="2">3L</strain>
    </source>
</reference>
<sequence>MMGGNRNTSDAQLKFLLQVLQASADSNGDAQIVYPLLQANTDKINPRLAELLRDWATTKLAEAEADEAEYLAAVIVEFSNLIQQLSLGDKASNSSIAITGYEVALTVITREAFPEQWAMTQNNLGIAYSDRITGEKAQNLEDAIACYQLALAVYTREAFPEQWAMAQFNLGRAYGKRITGQKAQNLENAIACYQLALAVYTRDAFPVDWASTQKNLGRAYYYRITGQKRQNIEQAFA</sequence>
<protein>
    <recommendedName>
        <fullName evidence="3">Tetratricopeptide repeat protein</fullName>
    </recommendedName>
</protein>
<keyword evidence="2" id="KW-1185">Reference proteome</keyword>
<name>F4XTR2_9CYAN</name>
<organism evidence="1 2">
    <name type="scientific">Moorena producens 3L</name>
    <dbReference type="NCBI Taxonomy" id="489825"/>
    <lineage>
        <taxon>Bacteria</taxon>
        <taxon>Bacillati</taxon>
        <taxon>Cyanobacteriota</taxon>
        <taxon>Cyanophyceae</taxon>
        <taxon>Coleofasciculales</taxon>
        <taxon>Coleofasciculaceae</taxon>
        <taxon>Moorena</taxon>
    </lineage>
</organism>
<dbReference type="SUPFAM" id="SSF48452">
    <property type="entry name" value="TPR-like"/>
    <property type="match status" value="1"/>
</dbReference>
<gene>
    <name evidence="1" type="ORF">LYNGBM3L_32280</name>
</gene>
<evidence type="ECO:0000313" key="1">
    <source>
        <dbReference type="EMBL" id="EGJ31888.1"/>
    </source>
</evidence>
<dbReference type="InterPro" id="IPR011990">
    <property type="entry name" value="TPR-like_helical_dom_sf"/>
</dbReference>
<proteinExistence type="predicted"/>
<dbReference type="EMBL" id="GL890930">
    <property type="protein sequence ID" value="EGJ31888.1"/>
    <property type="molecule type" value="Genomic_DNA"/>
</dbReference>